<reference evidence="1 2" key="1">
    <citation type="submission" date="2014-04" db="EMBL/GenBank/DDBJ databases">
        <title>Genome evolution of avian class.</title>
        <authorList>
            <person name="Zhang G."/>
            <person name="Li C."/>
        </authorList>
    </citation>
    <scope>NUCLEOTIDE SEQUENCE [LARGE SCALE GENOMIC DNA]</scope>
    <source>
        <strain evidence="1">BGI_N324</strain>
    </source>
</reference>
<organism evidence="1 2">
    <name type="scientific">Chlamydotis macqueenii</name>
    <name type="common">Macqueen's bustard</name>
    <dbReference type="NCBI Taxonomy" id="187382"/>
    <lineage>
        <taxon>Eukaryota</taxon>
        <taxon>Metazoa</taxon>
        <taxon>Chordata</taxon>
        <taxon>Craniata</taxon>
        <taxon>Vertebrata</taxon>
        <taxon>Euteleostomi</taxon>
        <taxon>Archelosauria</taxon>
        <taxon>Archosauria</taxon>
        <taxon>Dinosauria</taxon>
        <taxon>Saurischia</taxon>
        <taxon>Theropoda</taxon>
        <taxon>Coelurosauria</taxon>
        <taxon>Aves</taxon>
        <taxon>Neognathae</taxon>
        <taxon>Neoaves</taxon>
        <taxon>Otidimorphae</taxon>
        <taxon>Otidiformes</taxon>
        <taxon>Otididae</taxon>
        <taxon>Chlamydotis</taxon>
    </lineage>
</organism>
<feature type="non-terminal residue" evidence="1">
    <location>
        <position position="1"/>
    </location>
</feature>
<protein>
    <submittedName>
        <fullName evidence="1">Uncharacterized protein</fullName>
    </submittedName>
</protein>
<dbReference type="AlphaFoldDB" id="A0A091KU80"/>
<dbReference type="Gene3D" id="1.10.287.210">
    <property type="match status" value="1"/>
</dbReference>
<accession>A0A091KU80</accession>
<dbReference type="Proteomes" id="UP000053330">
    <property type="component" value="Unassembled WGS sequence"/>
</dbReference>
<proteinExistence type="predicted"/>
<evidence type="ECO:0000313" key="1">
    <source>
        <dbReference type="EMBL" id="KFP43592.1"/>
    </source>
</evidence>
<feature type="non-terminal residue" evidence="1">
    <location>
        <position position="40"/>
    </location>
</feature>
<gene>
    <name evidence="1" type="ORF">N324_11325</name>
</gene>
<sequence length="40" mass="4423">AAIVFSLLAQRHGCQDFEGVCCMNLSYHSESIHASIDKLK</sequence>
<name>A0A091KU80_9AVES</name>
<keyword evidence="2" id="KW-1185">Reference proteome</keyword>
<evidence type="ECO:0000313" key="2">
    <source>
        <dbReference type="Proteomes" id="UP000053330"/>
    </source>
</evidence>
<dbReference type="EMBL" id="KK756785">
    <property type="protein sequence ID" value="KFP43592.1"/>
    <property type="molecule type" value="Genomic_DNA"/>
</dbReference>